<evidence type="ECO:0000313" key="8">
    <source>
        <dbReference type="EMBL" id="TYO74729.1"/>
    </source>
</evidence>
<proteinExistence type="inferred from homology"/>
<dbReference type="PANTHER" id="PTHR42839:SF2">
    <property type="entry name" value="ISOCHORISMATE SYNTHASE ENTC"/>
    <property type="match status" value="1"/>
</dbReference>
<dbReference type="Pfam" id="PF00425">
    <property type="entry name" value="Chorismate_bind"/>
    <property type="match status" value="1"/>
</dbReference>
<dbReference type="Gene3D" id="3.60.120.10">
    <property type="entry name" value="Anthranilate synthase"/>
    <property type="match status" value="1"/>
</dbReference>
<name>A0A4D6GUY5_HALS9</name>
<sequence length="441" mass="46011">MSSLAGETTADGPVVATSCRVADVSTRAFLAAHAEPGFHWADPDGLELSGAGTAASVTAAGGDRFAAVREWSTGLFADLTHDGPDAARPRLFGGFSFFDAHTAAGVWQGFPPARFVLPAIQLTSVGDETWLTAIEAGPDATAASASASLADARDAVDSLPAMQAAGPRPGVTDTTPTPGRDAWTAGVQDAVDRIQSGPLRKVVLATALRADLAEPATPCALLERLRQRYPACFRFLVAPADGGVFLGATPERLASLRDGRVETVALAGSVGRGDSPAADARLADRLRESDKLRHEQGVVVDTIARRLEGIGDVAVGDRDVRQLSTIQHLETPISAAVSADTHVLDVIETLHPTPAVNGLPPADALATIRDTETFDRGWYAAPIGWIDADGDGTFGVGLRSGVVDDDSVTLFAGNGIVGDSTPDAEWEEVQLKYRPVLDELQ</sequence>
<dbReference type="EC" id="5.4.4.2" evidence="3"/>
<evidence type="ECO:0000313" key="10">
    <source>
        <dbReference type="Proteomes" id="UP000323075"/>
    </source>
</evidence>
<dbReference type="NCBIfam" id="TIGR00543">
    <property type="entry name" value="isochor_syn"/>
    <property type="match status" value="1"/>
</dbReference>
<evidence type="ECO:0000313" key="9">
    <source>
        <dbReference type="Proteomes" id="UP000296216"/>
    </source>
</evidence>
<dbReference type="GeneID" id="62884452"/>
<keyword evidence="4 7" id="KW-0413">Isomerase</keyword>
<dbReference type="RefSeq" id="WP_136361386.1">
    <property type="nucleotide sequence ID" value="NZ_VRYN01000011.1"/>
</dbReference>
<evidence type="ECO:0000256" key="2">
    <source>
        <dbReference type="ARBA" id="ARBA00005297"/>
    </source>
</evidence>
<protein>
    <recommendedName>
        <fullName evidence="3">isochorismate synthase</fullName>
        <ecNumber evidence="3">5.4.4.2</ecNumber>
    </recommendedName>
    <alternativeName>
        <fullName evidence="5">Isochorismate mutase</fullName>
    </alternativeName>
</protein>
<evidence type="ECO:0000313" key="7">
    <source>
        <dbReference type="EMBL" id="QCC44926.1"/>
    </source>
</evidence>
<dbReference type="GO" id="GO:0008909">
    <property type="term" value="F:isochorismate synthase activity"/>
    <property type="evidence" value="ECO:0007669"/>
    <property type="project" value="UniProtKB-EC"/>
</dbReference>
<dbReference type="AlphaFoldDB" id="A0A4D6GUY5"/>
<dbReference type="Proteomes" id="UP000323075">
    <property type="component" value="Unassembled WGS sequence"/>
</dbReference>
<dbReference type="EMBL" id="CP038631">
    <property type="protein sequence ID" value="QCC44926.1"/>
    <property type="molecule type" value="Genomic_DNA"/>
</dbReference>
<evidence type="ECO:0000256" key="5">
    <source>
        <dbReference type="ARBA" id="ARBA00041564"/>
    </source>
</evidence>
<reference evidence="7" key="3">
    <citation type="journal article" name="MicrobiologyOpen">
        <title>Whole-genome comparison between the type strain of Halobacterium salinarum (DSM 3754(T)) and the laboratory strains R1 and NRC-1.</title>
        <authorList>
            <person name="Pfeiffer F."/>
            <person name="Losensky G."/>
            <person name="Marchfelder A."/>
            <person name="Habermann B."/>
            <person name="Dyall-Smith M."/>
        </authorList>
    </citation>
    <scope>NUCLEOTIDE SEQUENCE</scope>
    <source>
        <strain evidence="7">91-R6</strain>
    </source>
</reference>
<comment type="similarity">
    <text evidence="2">Belongs to the isochorismate synthase family.</text>
</comment>
<organism evidence="7 9">
    <name type="scientific">Halobacterium salinarum (strain ATCC 33171 / DSM 3754 / JCM 8978 / NBRC 102687 / NCIMB 764 / 91-R6)</name>
    <dbReference type="NCBI Taxonomy" id="2597657"/>
    <lineage>
        <taxon>Archaea</taxon>
        <taxon>Methanobacteriati</taxon>
        <taxon>Methanobacteriota</taxon>
        <taxon>Stenosarchaea group</taxon>
        <taxon>Halobacteria</taxon>
        <taxon>Halobacteriales</taxon>
        <taxon>Halobacteriaceae</taxon>
        <taxon>Halobacterium</taxon>
    </lineage>
</organism>
<dbReference type="InterPro" id="IPR004561">
    <property type="entry name" value="IsoChor_synthase"/>
</dbReference>
<evidence type="ECO:0000256" key="1">
    <source>
        <dbReference type="ARBA" id="ARBA00000799"/>
    </source>
</evidence>
<dbReference type="EMBL" id="VRYN01000011">
    <property type="protein sequence ID" value="TYO74729.1"/>
    <property type="molecule type" value="Genomic_DNA"/>
</dbReference>
<dbReference type="InterPro" id="IPR015890">
    <property type="entry name" value="Chorismate_C"/>
</dbReference>
<dbReference type="UniPathway" id="UPA00035">
    <property type="reaction ID" value="UER00040"/>
</dbReference>
<dbReference type="SUPFAM" id="SSF56322">
    <property type="entry name" value="ADC synthase"/>
    <property type="match status" value="1"/>
</dbReference>
<dbReference type="InterPro" id="IPR005801">
    <property type="entry name" value="ADC_synthase"/>
</dbReference>
<accession>A0A4D6GUY5</accession>
<feature type="domain" description="Chorismate-utilising enzyme C-terminal" evidence="6">
    <location>
        <begin position="181"/>
        <end position="432"/>
    </location>
</feature>
<evidence type="ECO:0000256" key="4">
    <source>
        <dbReference type="ARBA" id="ARBA00023235"/>
    </source>
</evidence>
<reference evidence="8 10" key="2">
    <citation type="submission" date="2019-07" db="EMBL/GenBank/DDBJ databases">
        <title>Genomic Encyclopedia of Archaeal and Bacterial Type Strains, Phase II (KMG-II): from individual species to whole genera.</title>
        <authorList>
            <person name="Goeker M."/>
        </authorList>
    </citation>
    <scope>NUCLEOTIDE SEQUENCE [LARGE SCALE GENOMIC DNA]</scope>
    <source>
        <strain evidence="8 10">DSM 3754</strain>
    </source>
</reference>
<evidence type="ECO:0000256" key="3">
    <source>
        <dbReference type="ARBA" id="ARBA00012824"/>
    </source>
</evidence>
<dbReference type="Proteomes" id="UP000296216">
    <property type="component" value="Chromosome"/>
</dbReference>
<evidence type="ECO:0000259" key="6">
    <source>
        <dbReference type="Pfam" id="PF00425"/>
    </source>
</evidence>
<reference evidence="7 9" key="1">
    <citation type="journal article" date="2019" name="Microbiol. Resour. Announc.">
        <title>The Genome Sequence of the Halobacterium salinarum Type Strain Is Closely Related to That of Laboratory Strains NRC-1 and R1.</title>
        <authorList>
            <person name="Pfeiffer F."/>
            <person name="Marchfelder A."/>
            <person name="Habermann B."/>
            <person name="Dyall-Smith M.L."/>
        </authorList>
    </citation>
    <scope>NUCLEOTIDE SEQUENCE [LARGE SCALE GENOMIC DNA]</scope>
    <source>
        <strain evidence="7">91-R6</strain>
        <strain evidence="9">ATCC 33171 / DSM 3754 / JCM 8978 / NBRC 102687 / NCIMB 764 / 91-R6</strain>
    </source>
</reference>
<dbReference type="GO" id="GO:0000162">
    <property type="term" value="P:L-tryptophan biosynthetic process"/>
    <property type="evidence" value="ECO:0007669"/>
    <property type="project" value="UniProtKB-UniPathway"/>
</dbReference>
<dbReference type="PANTHER" id="PTHR42839">
    <property type="entry name" value="ISOCHORISMATE SYNTHASE ENTC"/>
    <property type="match status" value="1"/>
</dbReference>
<gene>
    <name evidence="7" type="primary">menF</name>
    <name evidence="8" type="ORF">APQ99_02255</name>
    <name evidence="7" type="ORF">HBSAL_06345</name>
</gene>
<comment type="catalytic activity">
    <reaction evidence="1">
        <text>chorismate = isochorismate</text>
        <dbReference type="Rhea" id="RHEA:18985"/>
        <dbReference type="ChEBI" id="CHEBI:29748"/>
        <dbReference type="ChEBI" id="CHEBI:29780"/>
        <dbReference type="EC" id="5.4.4.2"/>
    </reaction>
</comment>